<dbReference type="SMART" id="SM00757">
    <property type="entry name" value="CRA"/>
    <property type="match status" value="1"/>
</dbReference>
<dbReference type="InterPro" id="IPR001870">
    <property type="entry name" value="B30.2/SPRY"/>
</dbReference>
<evidence type="ECO:0000259" key="1">
    <source>
        <dbReference type="PROSITE" id="PS50188"/>
    </source>
</evidence>
<feature type="domain" description="B30.2/SPRY" evidence="1">
    <location>
        <begin position="92"/>
        <end position="280"/>
    </location>
</feature>
<reference evidence="3" key="1">
    <citation type="submission" date="2022-08" db="EMBL/GenBank/DDBJ databases">
        <authorList>
            <person name="Marques A."/>
        </authorList>
    </citation>
    <scope>NUCLEOTIDE SEQUENCE</scope>
    <source>
        <strain evidence="3">RhyPub2mFocal</strain>
        <tissue evidence="3">Leaves</tissue>
    </source>
</reference>
<dbReference type="PROSITE" id="PS50188">
    <property type="entry name" value="B302_SPRY"/>
    <property type="match status" value="1"/>
</dbReference>
<dbReference type="InterPro" id="IPR006595">
    <property type="entry name" value="CTLH_C"/>
</dbReference>
<evidence type="ECO:0000313" key="4">
    <source>
        <dbReference type="Proteomes" id="UP001140206"/>
    </source>
</evidence>
<dbReference type="Proteomes" id="UP001140206">
    <property type="component" value="Chromosome 5"/>
</dbReference>
<keyword evidence="4" id="KW-1185">Reference proteome</keyword>
<dbReference type="InterPro" id="IPR024964">
    <property type="entry name" value="CTLH/CRA"/>
</dbReference>
<dbReference type="InterPro" id="IPR043136">
    <property type="entry name" value="B30.2/SPRY_sf"/>
</dbReference>
<proteinExistence type="predicted"/>
<evidence type="ECO:0000259" key="2">
    <source>
        <dbReference type="PROSITE" id="PS50897"/>
    </source>
</evidence>
<dbReference type="CDD" id="cd12885">
    <property type="entry name" value="SPRY_RanBP_like"/>
    <property type="match status" value="1"/>
</dbReference>
<dbReference type="InterPro" id="IPR013320">
    <property type="entry name" value="ConA-like_dom_sf"/>
</dbReference>
<dbReference type="InterPro" id="IPR050618">
    <property type="entry name" value="Ubq-SigPath_Reg"/>
</dbReference>
<dbReference type="InterPro" id="IPR044736">
    <property type="entry name" value="Gid1/RanBPM/SPLA_SPRY"/>
</dbReference>
<accession>A0AAV8CN87</accession>
<protein>
    <submittedName>
        <fullName evidence="3">Ran-binding protein 9</fullName>
    </submittedName>
</protein>
<comment type="caution">
    <text evidence="3">The sequence shown here is derived from an EMBL/GenBank/DDBJ whole genome shotgun (WGS) entry which is preliminary data.</text>
</comment>
<dbReference type="SMART" id="SM00449">
    <property type="entry name" value="SPRY"/>
    <property type="match status" value="1"/>
</dbReference>
<dbReference type="AlphaFoldDB" id="A0AAV8CN87"/>
<dbReference type="Pfam" id="PF10607">
    <property type="entry name" value="CTLH"/>
    <property type="match status" value="1"/>
</dbReference>
<dbReference type="Gene3D" id="2.60.120.920">
    <property type="match status" value="1"/>
</dbReference>
<dbReference type="Pfam" id="PF00622">
    <property type="entry name" value="SPRY"/>
    <property type="match status" value="1"/>
</dbReference>
<organism evidence="3 4">
    <name type="scientific">Rhynchospora pubera</name>
    <dbReference type="NCBI Taxonomy" id="906938"/>
    <lineage>
        <taxon>Eukaryota</taxon>
        <taxon>Viridiplantae</taxon>
        <taxon>Streptophyta</taxon>
        <taxon>Embryophyta</taxon>
        <taxon>Tracheophyta</taxon>
        <taxon>Spermatophyta</taxon>
        <taxon>Magnoliopsida</taxon>
        <taxon>Liliopsida</taxon>
        <taxon>Poales</taxon>
        <taxon>Cyperaceae</taxon>
        <taxon>Cyperoideae</taxon>
        <taxon>Rhynchosporeae</taxon>
        <taxon>Rhynchospora</taxon>
    </lineage>
</organism>
<dbReference type="SMART" id="SM00668">
    <property type="entry name" value="CTLH"/>
    <property type="match status" value="1"/>
</dbReference>
<evidence type="ECO:0000313" key="3">
    <source>
        <dbReference type="EMBL" id="KAJ4756588.1"/>
    </source>
</evidence>
<dbReference type="PROSITE" id="PS50897">
    <property type="entry name" value="CTLH"/>
    <property type="match status" value="1"/>
</dbReference>
<gene>
    <name evidence="3" type="ORF">LUZ62_090993</name>
</gene>
<dbReference type="EMBL" id="JAMFTS010000005">
    <property type="protein sequence ID" value="KAJ4756588.1"/>
    <property type="molecule type" value="Genomic_DNA"/>
</dbReference>
<dbReference type="FunFam" id="2.60.120.920:FF:000092">
    <property type="entry name" value="Ran-binding protein M homolog"/>
    <property type="match status" value="1"/>
</dbReference>
<dbReference type="InterPro" id="IPR003877">
    <property type="entry name" value="SPRY_dom"/>
</dbReference>
<dbReference type="InterPro" id="IPR013144">
    <property type="entry name" value="CRA_dom"/>
</dbReference>
<dbReference type="SUPFAM" id="SSF49899">
    <property type="entry name" value="Concanavalin A-like lectins/glucanases"/>
    <property type="match status" value="1"/>
</dbReference>
<feature type="domain" description="CTLH" evidence="2">
    <location>
        <begin position="352"/>
        <end position="410"/>
    </location>
</feature>
<dbReference type="PANTHER" id="PTHR12864">
    <property type="entry name" value="RAN BINDING PROTEIN 9-RELATED"/>
    <property type="match status" value="1"/>
</dbReference>
<name>A0AAV8CN87_9POAL</name>
<sequence>MWKPGVKLYYLRPQRFETNSVRSQALIPTHSRFLFFEPNQDQFHISIPNHLKLQSNFGTIPLLVQSKMVTSEESSTPSDPSRIDLERLAARWRSEAEWDKVDFGLDAEPEPSELNTLNSSGLFHVVSTDKMSVRYVTNQHHGHDVGVVQANYPAPTKRIAYYFEMTVKNVGLKGQCSIGFTTDGFKMCRQPGWEVNSCGYHGDDGYLYRGQGKGESFGPTFTSGDTIGAGINYISQEFFFTKNGNIVGSFPKEIKGLLYPTIAVHSQNEELTVNFGKEPFIFDFEAYIYEERLKLQLLAGKSPLQSGLTHWIVRSYLLHYGYQDTLASFENASEANPSSALVNGFGGQLEYALNHRKVLRQFINSGDIDSAFQKLREWYPSVVQDDNSVICFLLHSQRFIEYIRREELEAAVNYGQAHLAKYYQNKAFASLLTDTSALLAYKIPLYSCVGYLLGSRQREFVADAVNAAVLATNPNSKDQEGCMVSCLEKLLSQLTVCTLERRNLADEDHGEAFFLHRDLSWQSRHG</sequence>